<dbReference type="GeneID" id="54299920"/>
<name>A0A6A6B5Q1_9PEZI</name>
<evidence type="ECO:0000313" key="4">
    <source>
        <dbReference type="EMBL" id="KAF2138297.1"/>
    </source>
</evidence>
<sequence>MSQILKGVAFITGAASGIARQAAITFAKNGVQKLALVDISHEEVKRIASQLEQEYGVEAIGLGVDTTQESEVDEAMRRTVEKFGRIDMAVNCAGAQGPAKQTPDTTLAELEQHLGNNLRGTWLCHRAQLRLMQQQEVLEARMGRGTIVNVASVYGLGGPPTLTPMTPYSVGKHAIVGLTKADGAIYASKGIRINAICPGFVATPLVEQAFENEPVMRGEMLRTPMKRMGSVEEIADAIMFLASPLSSYMAGAAMPVDGGWTAI</sequence>
<evidence type="ECO:0000313" key="5">
    <source>
        <dbReference type="Proteomes" id="UP000799438"/>
    </source>
</evidence>
<evidence type="ECO:0000256" key="1">
    <source>
        <dbReference type="ARBA" id="ARBA00006484"/>
    </source>
</evidence>
<dbReference type="EMBL" id="ML995497">
    <property type="protein sequence ID" value="KAF2138297.1"/>
    <property type="molecule type" value="Genomic_DNA"/>
</dbReference>
<gene>
    <name evidence="4" type="ORF">K452DRAFT_301256</name>
</gene>
<dbReference type="GO" id="GO:0016616">
    <property type="term" value="F:oxidoreductase activity, acting on the CH-OH group of donors, NAD or NADP as acceptor"/>
    <property type="evidence" value="ECO:0007669"/>
    <property type="project" value="TreeGrafter"/>
</dbReference>
<dbReference type="GO" id="GO:0006633">
    <property type="term" value="P:fatty acid biosynthetic process"/>
    <property type="evidence" value="ECO:0007669"/>
    <property type="project" value="TreeGrafter"/>
</dbReference>
<dbReference type="PRINTS" id="PR00081">
    <property type="entry name" value="GDHRDH"/>
</dbReference>
<evidence type="ECO:0000256" key="2">
    <source>
        <dbReference type="ARBA" id="ARBA00022857"/>
    </source>
</evidence>
<dbReference type="InterPro" id="IPR002347">
    <property type="entry name" value="SDR_fam"/>
</dbReference>
<dbReference type="FunFam" id="3.40.50.720:FF:000084">
    <property type="entry name" value="Short-chain dehydrogenase reductase"/>
    <property type="match status" value="1"/>
</dbReference>
<organism evidence="4 5">
    <name type="scientific">Aplosporella prunicola CBS 121167</name>
    <dbReference type="NCBI Taxonomy" id="1176127"/>
    <lineage>
        <taxon>Eukaryota</taxon>
        <taxon>Fungi</taxon>
        <taxon>Dikarya</taxon>
        <taxon>Ascomycota</taxon>
        <taxon>Pezizomycotina</taxon>
        <taxon>Dothideomycetes</taxon>
        <taxon>Dothideomycetes incertae sedis</taxon>
        <taxon>Botryosphaeriales</taxon>
        <taxon>Aplosporellaceae</taxon>
        <taxon>Aplosporella</taxon>
    </lineage>
</organism>
<comment type="similarity">
    <text evidence="1">Belongs to the short-chain dehydrogenases/reductases (SDR) family.</text>
</comment>
<evidence type="ECO:0000256" key="3">
    <source>
        <dbReference type="ARBA" id="ARBA00023002"/>
    </source>
</evidence>
<dbReference type="Gene3D" id="3.40.50.720">
    <property type="entry name" value="NAD(P)-binding Rossmann-like Domain"/>
    <property type="match status" value="1"/>
</dbReference>
<accession>A0A6A6B5Q1</accession>
<keyword evidence="5" id="KW-1185">Reference proteome</keyword>
<dbReference type="GO" id="GO:0048038">
    <property type="term" value="F:quinone binding"/>
    <property type="evidence" value="ECO:0007669"/>
    <property type="project" value="TreeGrafter"/>
</dbReference>
<dbReference type="CDD" id="cd05233">
    <property type="entry name" value="SDR_c"/>
    <property type="match status" value="1"/>
</dbReference>
<protein>
    <submittedName>
        <fullName evidence="4">Uncharacterized protein</fullName>
    </submittedName>
</protein>
<keyword evidence="3" id="KW-0560">Oxidoreductase</keyword>
<proteinExistence type="inferred from homology"/>
<dbReference type="AlphaFoldDB" id="A0A6A6B5Q1"/>
<dbReference type="InterPro" id="IPR036291">
    <property type="entry name" value="NAD(P)-bd_dom_sf"/>
</dbReference>
<dbReference type="Pfam" id="PF13561">
    <property type="entry name" value="adh_short_C2"/>
    <property type="match status" value="1"/>
</dbReference>
<dbReference type="OrthoDB" id="5840532at2759"/>
<dbReference type="Proteomes" id="UP000799438">
    <property type="component" value="Unassembled WGS sequence"/>
</dbReference>
<dbReference type="PANTHER" id="PTHR42760:SF133">
    <property type="entry name" value="3-OXOACYL-[ACYL-CARRIER-PROTEIN] REDUCTASE"/>
    <property type="match status" value="1"/>
</dbReference>
<reference evidence="4" key="1">
    <citation type="journal article" date="2020" name="Stud. Mycol.">
        <title>101 Dothideomycetes genomes: a test case for predicting lifestyles and emergence of pathogens.</title>
        <authorList>
            <person name="Haridas S."/>
            <person name="Albert R."/>
            <person name="Binder M."/>
            <person name="Bloem J."/>
            <person name="Labutti K."/>
            <person name="Salamov A."/>
            <person name="Andreopoulos B."/>
            <person name="Baker S."/>
            <person name="Barry K."/>
            <person name="Bills G."/>
            <person name="Bluhm B."/>
            <person name="Cannon C."/>
            <person name="Castanera R."/>
            <person name="Culley D."/>
            <person name="Daum C."/>
            <person name="Ezra D."/>
            <person name="Gonzalez J."/>
            <person name="Henrissat B."/>
            <person name="Kuo A."/>
            <person name="Liang C."/>
            <person name="Lipzen A."/>
            <person name="Lutzoni F."/>
            <person name="Magnuson J."/>
            <person name="Mondo S."/>
            <person name="Nolan M."/>
            <person name="Ohm R."/>
            <person name="Pangilinan J."/>
            <person name="Park H.-J."/>
            <person name="Ramirez L."/>
            <person name="Alfaro M."/>
            <person name="Sun H."/>
            <person name="Tritt A."/>
            <person name="Yoshinaga Y."/>
            <person name="Zwiers L.-H."/>
            <person name="Turgeon B."/>
            <person name="Goodwin S."/>
            <person name="Spatafora J."/>
            <person name="Crous P."/>
            <person name="Grigoriev I."/>
        </authorList>
    </citation>
    <scope>NUCLEOTIDE SEQUENCE</scope>
    <source>
        <strain evidence="4">CBS 121167</strain>
    </source>
</reference>
<dbReference type="RefSeq" id="XP_033394010.1">
    <property type="nucleotide sequence ID" value="XM_033542423.1"/>
</dbReference>
<dbReference type="PANTHER" id="PTHR42760">
    <property type="entry name" value="SHORT-CHAIN DEHYDROGENASES/REDUCTASES FAMILY MEMBER"/>
    <property type="match status" value="1"/>
</dbReference>
<dbReference type="SUPFAM" id="SSF51735">
    <property type="entry name" value="NAD(P)-binding Rossmann-fold domains"/>
    <property type="match status" value="1"/>
</dbReference>
<dbReference type="PRINTS" id="PR00080">
    <property type="entry name" value="SDRFAMILY"/>
</dbReference>
<keyword evidence="2" id="KW-0521">NADP</keyword>